<sequence>MLQATPLTRQILKCIHLTAVCTWIGSGLAVLVLLGNDRTTSNGDELFAFNHAIRSIDNWLIKPAAMVSSISGLFLCGLTSWGFARHRWIVIKGLLTLGAILFGALCLGPWLAELSDMTAANRIAIFDDGEYARTYLIGTISSIIQTLLLVSLVLISIVKPSFVQKRSFSRRKTWDSCFAFISRAKS</sequence>
<feature type="transmembrane region" description="Helical" evidence="1">
    <location>
        <begin position="90"/>
        <end position="112"/>
    </location>
</feature>
<dbReference type="InterPro" id="IPR018729">
    <property type="entry name" value="DUF2269_transmembrane"/>
</dbReference>
<keyword evidence="1" id="KW-1133">Transmembrane helix</keyword>
<dbReference type="RefSeq" id="WP_214175272.1">
    <property type="nucleotide sequence ID" value="NZ_JAHCVK010000003.1"/>
</dbReference>
<feature type="transmembrane region" description="Helical" evidence="1">
    <location>
        <begin position="12"/>
        <end position="34"/>
    </location>
</feature>
<reference evidence="2 3" key="1">
    <citation type="submission" date="2021-05" db="EMBL/GenBank/DDBJ databases">
        <title>The draft genome of Geobacter luticola JCM 17780.</title>
        <authorList>
            <person name="Xu Z."/>
            <person name="Masuda Y."/>
            <person name="Itoh H."/>
            <person name="Senoo K."/>
        </authorList>
    </citation>
    <scope>NUCLEOTIDE SEQUENCE [LARGE SCALE GENOMIC DNA]</scope>
    <source>
        <strain evidence="2 3">JCM 17780</strain>
    </source>
</reference>
<dbReference type="EMBL" id="JAHCVK010000003">
    <property type="protein sequence ID" value="MBT0653267.1"/>
    <property type="molecule type" value="Genomic_DNA"/>
</dbReference>
<proteinExistence type="predicted"/>
<protein>
    <submittedName>
        <fullName evidence="2">DUF2269 family protein</fullName>
    </submittedName>
</protein>
<evidence type="ECO:0000313" key="3">
    <source>
        <dbReference type="Proteomes" id="UP000756860"/>
    </source>
</evidence>
<keyword evidence="1" id="KW-0812">Transmembrane</keyword>
<gene>
    <name evidence="2" type="ORF">KI810_09385</name>
</gene>
<keyword evidence="1" id="KW-0472">Membrane</keyword>
<feature type="transmembrane region" description="Helical" evidence="1">
    <location>
        <begin position="64"/>
        <end position="83"/>
    </location>
</feature>
<accession>A0ABS5SF15</accession>
<dbReference type="Proteomes" id="UP000756860">
    <property type="component" value="Unassembled WGS sequence"/>
</dbReference>
<dbReference type="Pfam" id="PF10027">
    <property type="entry name" value="DUF2269"/>
    <property type="match status" value="1"/>
</dbReference>
<feature type="transmembrane region" description="Helical" evidence="1">
    <location>
        <begin position="132"/>
        <end position="158"/>
    </location>
</feature>
<evidence type="ECO:0000256" key="1">
    <source>
        <dbReference type="SAM" id="Phobius"/>
    </source>
</evidence>
<comment type="caution">
    <text evidence="2">The sequence shown here is derived from an EMBL/GenBank/DDBJ whole genome shotgun (WGS) entry which is preliminary data.</text>
</comment>
<organism evidence="2 3">
    <name type="scientific">Geomobilimonas luticola</name>
    <dbReference type="NCBI Taxonomy" id="1114878"/>
    <lineage>
        <taxon>Bacteria</taxon>
        <taxon>Pseudomonadati</taxon>
        <taxon>Thermodesulfobacteriota</taxon>
        <taxon>Desulfuromonadia</taxon>
        <taxon>Geobacterales</taxon>
        <taxon>Geobacteraceae</taxon>
        <taxon>Geomobilimonas</taxon>
    </lineage>
</organism>
<keyword evidence="3" id="KW-1185">Reference proteome</keyword>
<evidence type="ECO:0000313" key="2">
    <source>
        <dbReference type="EMBL" id="MBT0653267.1"/>
    </source>
</evidence>
<name>A0ABS5SF15_9BACT</name>